<dbReference type="AlphaFoldDB" id="A0A1J4MCF6"/>
<reference evidence="9 10" key="1">
    <citation type="submission" date="2016-10" db="EMBL/GenBank/DDBJ databases">
        <title>Reductive evolution of mitochondrial metabolism and differential evolution of invasion-related proteins in Cryptosporidium.</title>
        <authorList>
            <person name="Liu S."/>
            <person name="Roellig D.M."/>
            <person name="Guo Y."/>
            <person name="Li N."/>
            <person name="Frace M.A."/>
            <person name="Tang K."/>
            <person name="Zhang L."/>
            <person name="Feng Y."/>
            <person name="Xiao L."/>
        </authorList>
    </citation>
    <scope>NUCLEOTIDE SEQUENCE [LARGE SCALE GENOMIC DNA]</scope>
    <source>
        <strain evidence="9">39726</strain>
    </source>
</reference>
<sequence>MEENSDSSYSSSSSSSSNSEIAKIAGDYCDYGSGKKKRPFSRGKFGKPGGRGNHKLGTTRPLAVPTSGKSRVPKSKQSGAPKSEPSGALKSEPSGALKSEPSGALKSKPSGALKSEPSGALKSKPSGTPKSEPSGALKSEPSGAPKSEPLKGVSASRPNREPTSGKSELITAPGARSKGSKAGPRNNRNLSGQRNFCNYGNKENPTIDGSKVNERDRFVGKKNNQSNFVSRPSYSWRNEFSRLNKLYGANIIAEEFLCDDDNDKPTDEKNAKKDDDSFRKTSIKFSLTYHPSDPDFPFSKLSEYNIQESKAESSSPEKFPILMHITVPSGYPKENIDQVILDTPEYQYVTSKFNEAFQECISKSGLTLYPIYEAIKAFDRNLSELVSSGLPSIESINEYILLNWTPGEQKLLEEAICYYKYTKDVNKKWSEIANHVGNGKTVKQCIERYKYCRSLVANRELEKKLTIGDKGQNQDINKFTIDDDLYSQKTVNDIPLEDFGRLNLSNFENLLINGLEIFSIELIIIAILRLQIYCSRCNEINDYKPISIPGNQDLALNNQGETKELAFLDNLVLGNSQNCKKCGLKHSIHFSPLICHSNDIRIGKIEFSECSLRDILPSDILVSCSNCSNFLKIREFFVGKQYSVNCRNCFKELKIKAEGLIVGNEIFNVDKSTDFLLAELSNMKKFKKKVNKDSKLPTAVGTPLPSNGTCSHYKKSNRWNRFPCCNKAYPCHECHDKDNPDHKFEWAKQMICGFCSREQGFSENCKYCRANLTGKTGNASGRFWEGGKGCRNPLALSNRDSRKRKLISRQLKKTL</sequence>
<dbReference type="SUPFAM" id="SSF161219">
    <property type="entry name" value="CHY zinc finger-like"/>
    <property type="match status" value="1"/>
</dbReference>
<dbReference type="InterPro" id="IPR037274">
    <property type="entry name" value="Znf_CHY_sf"/>
</dbReference>
<dbReference type="PROSITE" id="PS51266">
    <property type="entry name" value="ZF_CHY"/>
    <property type="match status" value="1"/>
</dbReference>
<dbReference type="Pfam" id="PF00249">
    <property type="entry name" value="Myb_DNA-binding"/>
    <property type="match status" value="1"/>
</dbReference>
<feature type="domain" description="SANT" evidence="8">
    <location>
        <begin position="403"/>
        <end position="457"/>
    </location>
</feature>
<feature type="compositionally biased region" description="Basic residues" evidence="5">
    <location>
        <begin position="34"/>
        <end position="45"/>
    </location>
</feature>
<evidence type="ECO:0000259" key="7">
    <source>
        <dbReference type="PROSITE" id="PS51266"/>
    </source>
</evidence>
<dbReference type="PROSITE" id="PS51293">
    <property type="entry name" value="SANT"/>
    <property type="match status" value="1"/>
</dbReference>
<feature type="compositionally biased region" description="Polar residues" evidence="5">
    <location>
        <begin position="186"/>
        <end position="204"/>
    </location>
</feature>
<evidence type="ECO:0000256" key="2">
    <source>
        <dbReference type="ARBA" id="ARBA00022771"/>
    </source>
</evidence>
<dbReference type="PROSITE" id="PS50090">
    <property type="entry name" value="MYB_LIKE"/>
    <property type="match status" value="1"/>
</dbReference>
<organism evidence="9 10">
    <name type="scientific">Cryptosporidium ubiquitum</name>
    <dbReference type="NCBI Taxonomy" id="857276"/>
    <lineage>
        <taxon>Eukaryota</taxon>
        <taxon>Sar</taxon>
        <taxon>Alveolata</taxon>
        <taxon>Apicomplexa</taxon>
        <taxon>Conoidasida</taxon>
        <taxon>Coccidia</taxon>
        <taxon>Eucoccidiorida</taxon>
        <taxon>Eimeriorina</taxon>
        <taxon>Cryptosporidiidae</taxon>
        <taxon>Cryptosporidium</taxon>
    </lineage>
</organism>
<feature type="domain" description="Myb-like" evidence="6">
    <location>
        <begin position="403"/>
        <end position="450"/>
    </location>
</feature>
<dbReference type="Pfam" id="PF05495">
    <property type="entry name" value="zf-CHY"/>
    <property type="match status" value="1"/>
</dbReference>
<keyword evidence="10" id="KW-1185">Reference proteome</keyword>
<dbReference type="GO" id="GO:0008270">
    <property type="term" value="F:zinc ion binding"/>
    <property type="evidence" value="ECO:0007669"/>
    <property type="project" value="UniProtKB-KW"/>
</dbReference>
<comment type="caution">
    <text evidence="9">The sequence shown here is derived from an EMBL/GenBank/DDBJ whole genome shotgun (WGS) entry which is preliminary data.</text>
</comment>
<dbReference type="InterPro" id="IPR009057">
    <property type="entry name" value="Homeodomain-like_sf"/>
</dbReference>
<evidence type="ECO:0000256" key="5">
    <source>
        <dbReference type="SAM" id="MobiDB-lite"/>
    </source>
</evidence>
<dbReference type="InterPro" id="IPR001005">
    <property type="entry name" value="SANT/Myb"/>
</dbReference>
<dbReference type="SMART" id="SM00717">
    <property type="entry name" value="SANT"/>
    <property type="match status" value="1"/>
</dbReference>
<keyword evidence="3" id="KW-0862">Zinc</keyword>
<dbReference type="InterPro" id="IPR008913">
    <property type="entry name" value="Znf_CHY"/>
</dbReference>
<evidence type="ECO:0000313" key="10">
    <source>
        <dbReference type="Proteomes" id="UP000186176"/>
    </source>
</evidence>
<dbReference type="VEuPathDB" id="CryptoDB:cubi_00721"/>
<dbReference type="OrthoDB" id="411372at2759"/>
<evidence type="ECO:0000256" key="3">
    <source>
        <dbReference type="ARBA" id="ARBA00022833"/>
    </source>
</evidence>
<keyword evidence="2 4" id="KW-0863">Zinc-finger</keyword>
<keyword evidence="1" id="KW-0479">Metal-binding</keyword>
<gene>
    <name evidence="9" type="ORF">cubi_00721</name>
</gene>
<feature type="region of interest" description="Disordered" evidence="5">
    <location>
        <begin position="31"/>
        <end position="213"/>
    </location>
</feature>
<dbReference type="Proteomes" id="UP000186176">
    <property type="component" value="Unassembled WGS sequence"/>
</dbReference>
<dbReference type="GeneID" id="39977513"/>
<dbReference type="EMBL" id="LRBP01000027">
    <property type="protein sequence ID" value="OII71913.1"/>
    <property type="molecule type" value="Genomic_DNA"/>
</dbReference>
<dbReference type="InterPro" id="IPR017884">
    <property type="entry name" value="SANT_dom"/>
</dbReference>
<dbReference type="Gene3D" id="1.10.10.60">
    <property type="entry name" value="Homeodomain-like"/>
    <property type="match status" value="1"/>
</dbReference>
<protein>
    <submittedName>
        <fullName evidence="9">Uncharacterized protein</fullName>
    </submittedName>
</protein>
<evidence type="ECO:0000256" key="1">
    <source>
        <dbReference type="ARBA" id="ARBA00022723"/>
    </source>
</evidence>
<dbReference type="SUPFAM" id="SSF46689">
    <property type="entry name" value="Homeodomain-like"/>
    <property type="match status" value="1"/>
</dbReference>
<dbReference type="CDD" id="cd00167">
    <property type="entry name" value="SANT"/>
    <property type="match status" value="1"/>
</dbReference>
<dbReference type="RefSeq" id="XP_028873532.1">
    <property type="nucleotide sequence ID" value="XM_029017734.1"/>
</dbReference>
<feature type="domain" description="CHY-type" evidence="7">
    <location>
        <begin position="703"/>
        <end position="770"/>
    </location>
</feature>
<accession>A0A1J4MCF6</accession>
<evidence type="ECO:0000313" key="9">
    <source>
        <dbReference type="EMBL" id="OII71913.1"/>
    </source>
</evidence>
<evidence type="ECO:0000259" key="8">
    <source>
        <dbReference type="PROSITE" id="PS51293"/>
    </source>
</evidence>
<name>A0A1J4MCF6_9CRYT</name>
<evidence type="ECO:0000259" key="6">
    <source>
        <dbReference type="PROSITE" id="PS50090"/>
    </source>
</evidence>
<proteinExistence type="predicted"/>
<evidence type="ECO:0000256" key="4">
    <source>
        <dbReference type="PROSITE-ProRule" id="PRU00601"/>
    </source>
</evidence>